<feature type="transmembrane region" description="Helical" evidence="1">
    <location>
        <begin position="98"/>
        <end position="120"/>
    </location>
</feature>
<evidence type="ECO:0000313" key="3">
    <source>
        <dbReference type="Proteomes" id="UP000180098"/>
    </source>
</evidence>
<dbReference type="AlphaFoldDB" id="A0A1S2LAM6"/>
<keyword evidence="1" id="KW-0472">Membrane</keyword>
<feature type="transmembrane region" description="Helical" evidence="1">
    <location>
        <begin position="40"/>
        <end position="59"/>
    </location>
</feature>
<name>A0A1S2LAM6_9BACI</name>
<dbReference type="NCBIfam" id="NF041644">
    <property type="entry name" value="CBO0543_fam"/>
    <property type="match status" value="1"/>
</dbReference>
<dbReference type="Proteomes" id="UP000180098">
    <property type="component" value="Unassembled WGS sequence"/>
</dbReference>
<dbReference type="InterPro" id="IPR048147">
    <property type="entry name" value="CBO0543-like"/>
</dbReference>
<keyword evidence="1" id="KW-1133">Transmembrane helix</keyword>
<sequence>MRRGNKFDKLFLRVTTVITSISLLYLLFRKPPIKDWVLAYLFNAVTNLFIDSFLASYKIVKYPVRFFPKVFKSHILFDLLIYPTFTILYNQITEKDKSFAIFLKLLFFTVPMFFIEYWAVRKTNLIKWNKGWKWYHTFISVTVKSLVTRGVVGALRKIDKVQQKDQGI</sequence>
<gene>
    <name evidence="2" type="ORF">BKP35_16625</name>
</gene>
<accession>A0A1S2LAM6</accession>
<keyword evidence="3" id="KW-1185">Reference proteome</keyword>
<evidence type="ECO:0000313" key="2">
    <source>
        <dbReference type="EMBL" id="OIJ09374.1"/>
    </source>
</evidence>
<evidence type="ECO:0000256" key="1">
    <source>
        <dbReference type="SAM" id="Phobius"/>
    </source>
</evidence>
<feature type="transmembrane region" description="Helical" evidence="1">
    <location>
        <begin position="71"/>
        <end position="92"/>
    </location>
</feature>
<feature type="transmembrane region" description="Helical" evidence="1">
    <location>
        <begin position="10"/>
        <end position="28"/>
    </location>
</feature>
<dbReference type="EMBL" id="MLQQ01000045">
    <property type="protein sequence ID" value="OIJ09374.1"/>
    <property type="molecule type" value="Genomic_DNA"/>
</dbReference>
<dbReference type="OrthoDB" id="2622010at2"/>
<proteinExistence type="predicted"/>
<keyword evidence="1" id="KW-0812">Transmembrane</keyword>
<organism evidence="2 3">
    <name type="scientific">Anaerobacillus arseniciselenatis</name>
    <dbReference type="NCBI Taxonomy" id="85682"/>
    <lineage>
        <taxon>Bacteria</taxon>
        <taxon>Bacillati</taxon>
        <taxon>Bacillota</taxon>
        <taxon>Bacilli</taxon>
        <taxon>Bacillales</taxon>
        <taxon>Bacillaceae</taxon>
        <taxon>Anaerobacillus</taxon>
    </lineage>
</organism>
<protein>
    <submittedName>
        <fullName evidence="2">Uncharacterized protein</fullName>
    </submittedName>
</protein>
<comment type="caution">
    <text evidence="2">The sequence shown here is derived from an EMBL/GenBank/DDBJ whole genome shotgun (WGS) entry which is preliminary data.</text>
</comment>
<reference evidence="2 3" key="1">
    <citation type="submission" date="2016-10" db="EMBL/GenBank/DDBJ databases">
        <title>Draft genome sequences of four alkaliphilic bacteria belonging to the Anaerobacillus genus.</title>
        <authorList>
            <person name="Bassil N.M."/>
            <person name="Lloyd J.R."/>
        </authorList>
    </citation>
    <scope>NUCLEOTIDE SEQUENCE [LARGE SCALE GENOMIC DNA]</scope>
    <source>
        <strain evidence="2 3">DSM 15340</strain>
    </source>
</reference>